<evidence type="ECO:0000256" key="6">
    <source>
        <dbReference type="ARBA" id="ARBA00023315"/>
    </source>
</evidence>
<comment type="subcellular location">
    <subcellularLocation>
        <location evidence="1">Cell inner membrane</location>
    </subcellularLocation>
</comment>
<dbReference type="CDD" id="cd07984">
    <property type="entry name" value="LPLAT_LABLAT-like"/>
    <property type="match status" value="1"/>
</dbReference>
<sequence length="297" mass="32991">MKAPDEPHPTLRHRVTDAAFRGLLALARALPYERRVPMAGWVVSRLVAPLAGWRMRIRDNLALTFPDMPESEVARLVRAVPDNVGRTMIEMYSGREFVKRVRDLPFTGPGVAALEGAHRAGRPVIVVTGHFGNFNAARAVFMARGFRLGGLYRPMKNPLFNAHYLDAMALISTPLFPRGREGMGQMLRFLKSGGMLGILLDQHMRHGAALQFMGQRALTATSAADLALKYGADVIPVYGIRKPGGLDFEIVVEDLIPHGDPRAMTQAINDSLEGQVRAHMDQWFWIHRRWKPGPASS</sequence>
<accession>A0A2R8B4X9</accession>
<keyword evidence="2" id="KW-1003">Cell membrane</keyword>
<dbReference type="Pfam" id="PF03279">
    <property type="entry name" value="Lip_A_acyltrans"/>
    <property type="match status" value="1"/>
</dbReference>
<evidence type="ECO:0000256" key="1">
    <source>
        <dbReference type="ARBA" id="ARBA00004533"/>
    </source>
</evidence>
<dbReference type="EC" id="2.3.1.241" evidence="7"/>
<dbReference type="AlphaFoldDB" id="A0A2R8B4X9"/>
<dbReference type="PIRSF" id="PIRSF026649">
    <property type="entry name" value="MsbB"/>
    <property type="match status" value="1"/>
</dbReference>
<dbReference type="GO" id="GO:0008913">
    <property type="term" value="F:Kdo2-lipid IVA acyltransferase activity"/>
    <property type="evidence" value="ECO:0007669"/>
    <property type="project" value="UniProtKB-EC"/>
</dbReference>
<keyword evidence="6 7" id="KW-0012">Acyltransferase</keyword>
<organism evidence="7 8">
    <name type="scientific">Albidovulum aquaemixtae</name>
    <dbReference type="NCBI Taxonomy" id="1542388"/>
    <lineage>
        <taxon>Bacteria</taxon>
        <taxon>Pseudomonadati</taxon>
        <taxon>Pseudomonadota</taxon>
        <taxon>Alphaproteobacteria</taxon>
        <taxon>Rhodobacterales</taxon>
        <taxon>Paracoccaceae</taxon>
        <taxon>Albidovulum</taxon>
    </lineage>
</organism>
<dbReference type="GO" id="GO:0005886">
    <property type="term" value="C:plasma membrane"/>
    <property type="evidence" value="ECO:0007669"/>
    <property type="project" value="UniProtKB-SubCell"/>
</dbReference>
<gene>
    <name evidence="7" type="primary">lpxL</name>
    <name evidence="7" type="ORF">DEA8626_01113</name>
</gene>
<dbReference type="EMBL" id="OMOQ01000001">
    <property type="protein sequence ID" value="SPH17590.1"/>
    <property type="molecule type" value="Genomic_DNA"/>
</dbReference>
<keyword evidence="8" id="KW-1185">Reference proteome</keyword>
<keyword evidence="5" id="KW-0472">Membrane</keyword>
<dbReference type="InterPro" id="IPR004960">
    <property type="entry name" value="LipA_acyltrans"/>
</dbReference>
<evidence type="ECO:0000256" key="3">
    <source>
        <dbReference type="ARBA" id="ARBA00022519"/>
    </source>
</evidence>
<dbReference type="PANTHER" id="PTHR30606:SF10">
    <property type="entry name" value="PHOSPHATIDYLINOSITOL MANNOSIDE ACYLTRANSFERASE"/>
    <property type="match status" value="1"/>
</dbReference>
<keyword evidence="4 7" id="KW-0808">Transferase</keyword>
<dbReference type="Proteomes" id="UP000244924">
    <property type="component" value="Unassembled WGS sequence"/>
</dbReference>
<dbReference type="GO" id="GO:0009247">
    <property type="term" value="P:glycolipid biosynthetic process"/>
    <property type="evidence" value="ECO:0007669"/>
    <property type="project" value="UniProtKB-ARBA"/>
</dbReference>
<proteinExistence type="predicted"/>
<keyword evidence="3" id="KW-0997">Cell inner membrane</keyword>
<reference evidence="7 8" key="1">
    <citation type="submission" date="2018-03" db="EMBL/GenBank/DDBJ databases">
        <authorList>
            <person name="Keele B.F."/>
        </authorList>
    </citation>
    <scope>NUCLEOTIDE SEQUENCE [LARGE SCALE GENOMIC DNA]</scope>
    <source>
        <strain evidence="7 8">CECT 8626</strain>
    </source>
</reference>
<dbReference type="PANTHER" id="PTHR30606">
    <property type="entry name" value="LIPID A BIOSYNTHESIS LAUROYL ACYLTRANSFERASE"/>
    <property type="match status" value="1"/>
</dbReference>
<protein>
    <submittedName>
        <fullName evidence="7">Lipid A biosynthesis lauroyltransferase</fullName>
        <ecNumber evidence="7">2.3.1.241</ecNumber>
    </submittedName>
</protein>
<evidence type="ECO:0000256" key="4">
    <source>
        <dbReference type="ARBA" id="ARBA00022679"/>
    </source>
</evidence>
<name>A0A2R8B4X9_9RHOB</name>
<dbReference type="RefSeq" id="WP_108852020.1">
    <property type="nucleotide sequence ID" value="NZ_OMOQ01000001.1"/>
</dbReference>
<evidence type="ECO:0000313" key="8">
    <source>
        <dbReference type="Proteomes" id="UP000244924"/>
    </source>
</evidence>
<evidence type="ECO:0000256" key="5">
    <source>
        <dbReference type="ARBA" id="ARBA00023136"/>
    </source>
</evidence>
<dbReference type="OrthoDB" id="9801955at2"/>
<evidence type="ECO:0000313" key="7">
    <source>
        <dbReference type="EMBL" id="SPH17590.1"/>
    </source>
</evidence>
<evidence type="ECO:0000256" key="2">
    <source>
        <dbReference type="ARBA" id="ARBA00022475"/>
    </source>
</evidence>